<keyword evidence="10" id="KW-1185">Reference proteome</keyword>
<gene>
    <name evidence="8" type="ORF">LZ495_15960</name>
    <name evidence="9" type="ORF">LZ495_30020</name>
</gene>
<keyword evidence="4 6" id="KW-1133">Transmembrane helix</keyword>
<dbReference type="Proteomes" id="UP001165378">
    <property type="component" value="Unassembled WGS sequence"/>
</dbReference>
<evidence type="ECO:0000313" key="10">
    <source>
        <dbReference type="Proteomes" id="UP001165378"/>
    </source>
</evidence>
<evidence type="ECO:0000256" key="6">
    <source>
        <dbReference type="SAM" id="Phobius"/>
    </source>
</evidence>
<evidence type="ECO:0000256" key="2">
    <source>
        <dbReference type="ARBA" id="ARBA00022475"/>
    </source>
</evidence>
<comment type="caution">
    <text evidence="9">The sequence shown here is derived from an EMBL/GenBank/DDBJ whole genome shotgun (WGS) entry which is preliminary data.</text>
</comment>
<feature type="domain" description="DUF3817" evidence="7">
    <location>
        <begin position="6"/>
        <end position="93"/>
    </location>
</feature>
<dbReference type="EMBL" id="JAKFHA010000023">
    <property type="protein sequence ID" value="MCF2531431.1"/>
    <property type="molecule type" value="Genomic_DNA"/>
</dbReference>
<dbReference type="Pfam" id="PF12823">
    <property type="entry name" value="DUF3817"/>
    <property type="match status" value="1"/>
</dbReference>
<keyword evidence="5 6" id="KW-0472">Membrane</keyword>
<keyword evidence="3 6" id="KW-0812">Transmembrane</keyword>
<evidence type="ECO:0000256" key="3">
    <source>
        <dbReference type="ARBA" id="ARBA00022692"/>
    </source>
</evidence>
<dbReference type="RefSeq" id="WP_235052849.1">
    <property type="nucleotide sequence ID" value="NZ_JAKFHA010000007.1"/>
</dbReference>
<dbReference type="PANTHER" id="PTHR40077:SF2">
    <property type="entry name" value="MEMBRANE PROTEIN"/>
    <property type="match status" value="1"/>
</dbReference>
<evidence type="ECO:0000313" key="9">
    <source>
        <dbReference type="EMBL" id="MCF2531431.1"/>
    </source>
</evidence>
<dbReference type="NCBIfam" id="TIGR03954">
    <property type="entry name" value="integ_memb_HG"/>
    <property type="match status" value="1"/>
</dbReference>
<dbReference type="AlphaFoldDB" id="A0AA41Q4Z1"/>
<dbReference type="InterPro" id="IPR023845">
    <property type="entry name" value="DUF3817_TM"/>
</dbReference>
<accession>A0AA41Q4Z1</accession>
<sequence length="111" mass="12526">MKPAVLTRFRVMAYITGVWLLLLCLCMVFKYGFDKGADVTFYVSQVHGVLYMIYLAVSFDLAWKMKWRIERILLIMLAGTIPFASFVAERRVAQAVLESGRIAEPAQTAGA</sequence>
<comment type="subcellular location">
    <subcellularLocation>
        <location evidence="1">Cell membrane</location>
        <topology evidence="1">Multi-pass membrane protein</topology>
    </subcellularLocation>
</comment>
<proteinExistence type="predicted"/>
<feature type="transmembrane region" description="Helical" evidence="6">
    <location>
        <begin position="39"/>
        <end position="57"/>
    </location>
</feature>
<evidence type="ECO:0000256" key="5">
    <source>
        <dbReference type="ARBA" id="ARBA00023136"/>
    </source>
</evidence>
<evidence type="ECO:0000313" key="8">
    <source>
        <dbReference type="EMBL" id="MCF2528700.1"/>
    </source>
</evidence>
<evidence type="ECO:0000256" key="4">
    <source>
        <dbReference type="ARBA" id="ARBA00022989"/>
    </source>
</evidence>
<dbReference type="GO" id="GO:0005886">
    <property type="term" value="C:plasma membrane"/>
    <property type="evidence" value="ECO:0007669"/>
    <property type="project" value="UniProtKB-SubCell"/>
</dbReference>
<reference evidence="9" key="1">
    <citation type="submission" date="2022-01" db="EMBL/GenBank/DDBJ databases">
        <title>Genome-Based Taxonomic Classification of the Phylum Actinobacteria.</title>
        <authorList>
            <person name="Gao Y."/>
        </authorList>
    </citation>
    <scope>NUCLEOTIDE SEQUENCE</scope>
    <source>
        <strain evidence="9">KLBMP 8922</strain>
    </source>
</reference>
<evidence type="ECO:0000259" key="7">
    <source>
        <dbReference type="Pfam" id="PF12823"/>
    </source>
</evidence>
<organism evidence="9 10">
    <name type="scientific">Yinghuangia soli</name>
    <dbReference type="NCBI Taxonomy" id="2908204"/>
    <lineage>
        <taxon>Bacteria</taxon>
        <taxon>Bacillati</taxon>
        <taxon>Actinomycetota</taxon>
        <taxon>Actinomycetes</taxon>
        <taxon>Kitasatosporales</taxon>
        <taxon>Streptomycetaceae</taxon>
        <taxon>Yinghuangia</taxon>
    </lineage>
</organism>
<name>A0AA41Q4Z1_9ACTN</name>
<dbReference type="EMBL" id="JAKFHA010000007">
    <property type="protein sequence ID" value="MCF2528700.1"/>
    <property type="molecule type" value="Genomic_DNA"/>
</dbReference>
<dbReference type="PANTHER" id="PTHR40077">
    <property type="entry name" value="MEMBRANE PROTEIN-RELATED"/>
    <property type="match status" value="1"/>
</dbReference>
<keyword evidence="2" id="KW-1003">Cell membrane</keyword>
<feature type="transmembrane region" description="Helical" evidence="6">
    <location>
        <begin position="12"/>
        <end position="33"/>
    </location>
</feature>
<protein>
    <submittedName>
        <fullName evidence="9">DUF3817 domain-containing protein</fullName>
    </submittedName>
</protein>
<evidence type="ECO:0000256" key="1">
    <source>
        <dbReference type="ARBA" id="ARBA00004651"/>
    </source>
</evidence>